<dbReference type="AlphaFoldDB" id="A0A6G0W6D7"/>
<evidence type="ECO:0000259" key="2">
    <source>
        <dbReference type="SMART" id="SM00343"/>
    </source>
</evidence>
<dbReference type="Gene3D" id="4.10.60.10">
    <property type="entry name" value="Zinc finger, CCHC-type"/>
    <property type="match status" value="1"/>
</dbReference>
<sequence>MSNPGASDSDNSDLIDLSSPSSDTSSGELYIPRKVLNRERDYLDPTGEIVGTPRASSRNRASFQTRASIQPEHRINPEHPQNPQQQQNLKSIEQSIAILNQVRVTLDKVNITITETTRILQTDKKPTSNKEVVMAKHMSIEQALKLIPVFDGENSDSNHAFQNSCDFALQNIDPSENDNFVKGITTRLTGKAYRAIRYKEIKKYEDLKIVLNSLVDKKFTLAHLHSKLSMFRLAYGETIQQYADRAEQLFYEIMEASISTGGLDNPEGISKITAMQILTAFTEGLPHDTRIIVKARKPSDLNEAVQIAIEEETSRLSQKEMRKNNNHQKVDNKHKSNQNHPASSHSKSMGACFLCGRTNHQAHQCHASEADKIRYKESNQKGKTQQRDVKTITCRYCKKPNHTLEECRKRKYVNEKKEQEKQASASGNESTPGPSGGRPVGQIKTATLNLQGFSFSKQN</sequence>
<feature type="compositionally biased region" description="Polar residues" evidence="1">
    <location>
        <begin position="422"/>
        <end position="433"/>
    </location>
</feature>
<protein>
    <submittedName>
        <fullName evidence="3">CCHC-type domain-containing protein</fullName>
    </submittedName>
</protein>
<dbReference type="GO" id="GO:0008270">
    <property type="term" value="F:zinc ion binding"/>
    <property type="evidence" value="ECO:0007669"/>
    <property type="project" value="InterPro"/>
</dbReference>
<evidence type="ECO:0000313" key="4">
    <source>
        <dbReference type="Proteomes" id="UP000478052"/>
    </source>
</evidence>
<dbReference type="SMART" id="SM00343">
    <property type="entry name" value="ZnF_C2HC"/>
    <property type="match status" value="2"/>
</dbReference>
<feature type="region of interest" description="Disordered" evidence="1">
    <location>
        <begin position="312"/>
        <end position="347"/>
    </location>
</feature>
<feature type="compositionally biased region" description="Polar residues" evidence="1">
    <location>
        <begin position="338"/>
        <end position="347"/>
    </location>
</feature>
<comment type="caution">
    <text evidence="3">The sequence shown here is derived from an EMBL/GenBank/DDBJ whole genome shotgun (WGS) entry which is preliminary data.</text>
</comment>
<accession>A0A6G0W6D7</accession>
<dbReference type="EMBL" id="VUJU01009040">
    <property type="protein sequence ID" value="KAF0722694.1"/>
    <property type="molecule type" value="Genomic_DNA"/>
</dbReference>
<dbReference type="InterPro" id="IPR036875">
    <property type="entry name" value="Znf_CCHC_sf"/>
</dbReference>
<feature type="domain" description="CCHC-type" evidence="2">
    <location>
        <begin position="351"/>
        <end position="367"/>
    </location>
</feature>
<feature type="compositionally biased region" description="Polar residues" evidence="1">
    <location>
        <begin position="54"/>
        <end position="65"/>
    </location>
</feature>
<dbReference type="InterPro" id="IPR001878">
    <property type="entry name" value="Znf_CCHC"/>
</dbReference>
<organism evidence="3 4">
    <name type="scientific">Aphis craccivora</name>
    <name type="common">Cowpea aphid</name>
    <dbReference type="NCBI Taxonomy" id="307492"/>
    <lineage>
        <taxon>Eukaryota</taxon>
        <taxon>Metazoa</taxon>
        <taxon>Ecdysozoa</taxon>
        <taxon>Arthropoda</taxon>
        <taxon>Hexapoda</taxon>
        <taxon>Insecta</taxon>
        <taxon>Pterygota</taxon>
        <taxon>Neoptera</taxon>
        <taxon>Paraneoptera</taxon>
        <taxon>Hemiptera</taxon>
        <taxon>Sternorrhyncha</taxon>
        <taxon>Aphidomorpha</taxon>
        <taxon>Aphidoidea</taxon>
        <taxon>Aphididae</taxon>
        <taxon>Aphidini</taxon>
        <taxon>Aphis</taxon>
        <taxon>Aphis</taxon>
    </lineage>
</organism>
<feature type="domain" description="CCHC-type" evidence="2">
    <location>
        <begin position="393"/>
        <end position="409"/>
    </location>
</feature>
<dbReference type="OrthoDB" id="8193998at2759"/>
<keyword evidence="4" id="KW-1185">Reference proteome</keyword>
<feature type="compositionally biased region" description="Basic and acidic residues" evidence="1">
    <location>
        <begin position="411"/>
        <end position="421"/>
    </location>
</feature>
<evidence type="ECO:0000256" key="1">
    <source>
        <dbReference type="SAM" id="MobiDB-lite"/>
    </source>
</evidence>
<feature type="region of interest" description="Disordered" evidence="1">
    <location>
        <begin position="411"/>
        <end position="459"/>
    </location>
</feature>
<feature type="compositionally biased region" description="Polar residues" evidence="1">
    <location>
        <begin position="444"/>
        <end position="459"/>
    </location>
</feature>
<evidence type="ECO:0000313" key="3">
    <source>
        <dbReference type="EMBL" id="KAF0722694.1"/>
    </source>
</evidence>
<feature type="compositionally biased region" description="Low complexity" evidence="1">
    <location>
        <begin position="7"/>
        <end position="26"/>
    </location>
</feature>
<name>A0A6G0W6D7_APHCR</name>
<reference evidence="3 4" key="1">
    <citation type="submission" date="2019-08" db="EMBL/GenBank/DDBJ databases">
        <title>Whole genome of Aphis craccivora.</title>
        <authorList>
            <person name="Voronova N.V."/>
            <person name="Shulinski R.S."/>
            <person name="Bandarenka Y.V."/>
            <person name="Zhorov D.G."/>
            <person name="Warner D."/>
        </authorList>
    </citation>
    <scope>NUCLEOTIDE SEQUENCE [LARGE SCALE GENOMIC DNA]</scope>
    <source>
        <strain evidence="3">180601</strain>
        <tissue evidence="3">Whole Body</tissue>
    </source>
</reference>
<dbReference type="SUPFAM" id="SSF57756">
    <property type="entry name" value="Retrovirus zinc finger-like domains"/>
    <property type="match status" value="1"/>
</dbReference>
<dbReference type="Proteomes" id="UP000478052">
    <property type="component" value="Unassembled WGS sequence"/>
</dbReference>
<dbReference type="GO" id="GO:0003676">
    <property type="term" value="F:nucleic acid binding"/>
    <property type="evidence" value="ECO:0007669"/>
    <property type="project" value="InterPro"/>
</dbReference>
<gene>
    <name evidence="3" type="ORF">FWK35_00037202</name>
</gene>
<feature type="compositionally biased region" description="Basic and acidic residues" evidence="1">
    <location>
        <begin position="312"/>
        <end position="334"/>
    </location>
</feature>
<feature type="region of interest" description="Disordered" evidence="1">
    <location>
        <begin position="1"/>
        <end position="65"/>
    </location>
</feature>
<proteinExistence type="predicted"/>